<protein>
    <submittedName>
        <fullName evidence="2">Uncharacterized protein</fullName>
    </submittedName>
</protein>
<accession>A0A7S4MND9</accession>
<feature type="transmembrane region" description="Helical" evidence="1">
    <location>
        <begin position="94"/>
        <end position="115"/>
    </location>
</feature>
<sequence>MAVATVKYLHQYLNVFWGTASVFSFSIGAMYIQRYHKIQSEQFARAPAKLPPTIDPEIQKEMDHEADQVIQYCLLGITSGIQTIPARYTPKKGFPYHVYTATKLLCAVGFFYIAIPKTMGDRKEKEREIQKLLDES</sequence>
<evidence type="ECO:0000313" key="2">
    <source>
        <dbReference type="EMBL" id="CAE2232782.1"/>
    </source>
</evidence>
<dbReference type="AlphaFoldDB" id="A0A7S4MND9"/>
<dbReference type="EMBL" id="HBKP01019817">
    <property type="protein sequence ID" value="CAE2232782.1"/>
    <property type="molecule type" value="Transcribed_RNA"/>
</dbReference>
<keyword evidence="1" id="KW-0812">Transmembrane</keyword>
<gene>
    <name evidence="2" type="ORF">VSP0166_LOCUS14028</name>
</gene>
<feature type="transmembrane region" description="Helical" evidence="1">
    <location>
        <begin position="12"/>
        <end position="32"/>
    </location>
</feature>
<keyword evidence="1" id="KW-1133">Transmembrane helix</keyword>
<evidence type="ECO:0000256" key="1">
    <source>
        <dbReference type="SAM" id="Phobius"/>
    </source>
</evidence>
<reference evidence="2" key="1">
    <citation type="submission" date="2021-01" db="EMBL/GenBank/DDBJ databases">
        <authorList>
            <person name="Corre E."/>
            <person name="Pelletier E."/>
            <person name="Niang G."/>
            <person name="Scheremetjew M."/>
            <person name="Finn R."/>
            <person name="Kale V."/>
            <person name="Holt S."/>
            <person name="Cochrane G."/>
            <person name="Meng A."/>
            <person name="Brown T."/>
            <person name="Cohen L."/>
        </authorList>
    </citation>
    <scope>NUCLEOTIDE SEQUENCE</scope>
    <source>
        <strain evidence="2">DIVA3 518/3/11/1/6</strain>
    </source>
</reference>
<name>A0A7S4MND9_9EUKA</name>
<organism evidence="2">
    <name type="scientific">Vannella robusta</name>
    <dbReference type="NCBI Taxonomy" id="1487602"/>
    <lineage>
        <taxon>Eukaryota</taxon>
        <taxon>Amoebozoa</taxon>
        <taxon>Discosea</taxon>
        <taxon>Flabellinia</taxon>
        <taxon>Vannellidae</taxon>
        <taxon>Vannella</taxon>
    </lineage>
</organism>
<keyword evidence="1" id="KW-0472">Membrane</keyword>
<proteinExistence type="predicted"/>